<dbReference type="PROSITE" id="PS00688">
    <property type="entry name" value="SIGMA54_INTERACT_3"/>
    <property type="match status" value="1"/>
</dbReference>
<accession>B3EB68</accession>
<evidence type="ECO:0000313" key="9">
    <source>
        <dbReference type="EMBL" id="ACD95462.1"/>
    </source>
</evidence>
<dbReference type="SUPFAM" id="SSF46689">
    <property type="entry name" value="Homeodomain-like"/>
    <property type="match status" value="1"/>
</dbReference>
<dbReference type="GO" id="GO:0000160">
    <property type="term" value="P:phosphorelay signal transduction system"/>
    <property type="evidence" value="ECO:0007669"/>
    <property type="project" value="InterPro"/>
</dbReference>
<keyword evidence="10" id="KW-1185">Reference proteome</keyword>
<dbReference type="Gene3D" id="1.10.10.60">
    <property type="entry name" value="Homeodomain-like"/>
    <property type="match status" value="1"/>
</dbReference>
<dbReference type="EMBL" id="CP001089">
    <property type="protein sequence ID" value="ACD95462.1"/>
    <property type="molecule type" value="Genomic_DNA"/>
</dbReference>
<dbReference type="eggNOG" id="COG3829">
    <property type="taxonomic scope" value="Bacteria"/>
</dbReference>
<dbReference type="Gene3D" id="3.40.50.300">
    <property type="entry name" value="P-loop containing nucleotide triphosphate hydrolases"/>
    <property type="match status" value="1"/>
</dbReference>
<dbReference type="KEGG" id="glo:Glov_1746"/>
<dbReference type="InterPro" id="IPR025662">
    <property type="entry name" value="Sigma_54_int_dom_ATP-bd_1"/>
</dbReference>
<evidence type="ECO:0000259" key="8">
    <source>
        <dbReference type="PROSITE" id="PS50110"/>
    </source>
</evidence>
<name>B3EB68_TRIL1</name>
<organism evidence="9 10">
    <name type="scientific">Trichlorobacter lovleyi (strain ATCC BAA-1151 / DSM 17278 / SZ)</name>
    <name type="common">Geobacter lovleyi</name>
    <dbReference type="NCBI Taxonomy" id="398767"/>
    <lineage>
        <taxon>Bacteria</taxon>
        <taxon>Pseudomonadati</taxon>
        <taxon>Thermodesulfobacteriota</taxon>
        <taxon>Desulfuromonadia</taxon>
        <taxon>Geobacterales</taxon>
        <taxon>Geobacteraceae</taxon>
        <taxon>Trichlorobacter</taxon>
    </lineage>
</organism>
<dbReference type="InterPro" id="IPR001789">
    <property type="entry name" value="Sig_transdc_resp-reg_receiver"/>
</dbReference>
<dbReference type="Pfam" id="PF13426">
    <property type="entry name" value="PAS_9"/>
    <property type="match status" value="1"/>
</dbReference>
<dbReference type="InterPro" id="IPR002197">
    <property type="entry name" value="HTH_Fis"/>
</dbReference>
<dbReference type="Pfam" id="PF00158">
    <property type="entry name" value="Sigma54_activat"/>
    <property type="match status" value="1"/>
</dbReference>
<dbReference type="CDD" id="cd00130">
    <property type="entry name" value="PAS"/>
    <property type="match status" value="1"/>
</dbReference>
<dbReference type="SUPFAM" id="SSF55785">
    <property type="entry name" value="PYP-like sensor domain (PAS domain)"/>
    <property type="match status" value="1"/>
</dbReference>
<dbReference type="PROSITE" id="PS50110">
    <property type="entry name" value="RESPONSE_REGULATORY"/>
    <property type="match status" value="1"/>
</dbReference>
<dbReference type="PRINTS" id="PR01590">
    <property type="entry name" value="HTHFIS"/>
</dbReference>
<dbReference type="InterPro" id="IPR003593">
    <property type="entry name" value="AAA+_ATPase"/>
</dbReference>
<feature type="domain" description="Response regulatory" evidence="8">
    <location>
        <begin position="4"/>
        <end position="119"/>
    </location>
</feature>
<dbReference type="PANTHER" id="PTHR32071">
    <property type="entry name" value="TRANSCRIPTIONAL REGULATORY PROTEIN"/>
    <property type="match status" value="1"/>
</dbReference>
<dbReference type="SMART" id="SM00382">
    <property type="entry name" value="AAA"/>
    <property type="match status" value="1"/>
</dbReference>
<dbReference type="Gene3D" id="3.30.450.20">
    <property type="entry name" value="PAS domain"/>
    <property type="match status" value="1"/>
</dbReference>
<dbReference type="GO" id="GO:0043565">
    <property type="term" value="F:sequence-specific DNA binding"/>
    <property type="evidence" value="ECO:0007669"/>
    <property type="project" value="InterPro"/>
</dbReference>
<dbReference type="OrthoDB" id="9814761at2"/>
<evidence type="ECO:0000256" key="6">
    <source>
        <dbReference type="PROSITE-ProRule" id="PRU00169"/>
    </source>
</evidence>
<dbReference type="PROSITE" id="PS50045">
    <property type="entry name" value="SIGMA54_INTERACT_4"/>
    <property type="match status" value="1"/>
</dbReference>
<dbReference type="SMART" id="SM00448">
    <property type="entry name" value="REC"/>
    <property type="match status" value="1"/>
</dbReference>
<dbReference type="InterPro" id="IPR002078">
    <property type="entry name" value="Sigma_54_int"/>
</dbReference>
<feature type="modified residue" description="4-aspartylphosphate" evidence="6">
    <location>
        <position position="53"/>
    </location>
</feature>
<dbReference type="NCBIfam" id="TIGR00229">
    <property type="entry name" value="sensory_box"/>
    <property type="match status" value="1"/>
</dbReference>
<gene>
    <name evidence="9" type="ordered locus">Glov_1746</name>
</gene>
<keyword evidence="2" id="KW-0067">ATP-binding</keyword>
<feature type="domain" description="Sigma-54 factor interaction" evidence="7">
    <location>
        <begin position="261"/>
        <end position="490"/>
    </location>
</feature>
<dbReference type="InterPro" id="IPR000014">
    <property type="entry name" value="PAS"/>
</dbReference>
<dbReference type="HOGENOM" id="CLU_000445_0_6_7"/>
<reference evidence="9 10" key="1">
    <citation type="submission" date="2008-05" db="EMBL/GenBank/DDBJ databases">
        <title>Complete sequence of chromosome of Geobacter lovleyi SZ.</title>
        <authorList>
            <consortium name="US DOE Joint Genome Institute"/>
            <person name="Lucas S."/>
            <person name="Copeland A."/>
            <person name="Lapidus A."/>
            <person name="Glavina del Rio T."/>
            <person name="Dalin E."/>
            <person name="Tice H."/>
            <person name="Bruce D."/>
            <person name="Goodwin L."/>
            <person name="Pitluck S."/>
            <person name="Chertkov O."/>
            <person name="Meincke L."/>
            <person name="Brettin T."/>
            <person name="Detter J.C."/>
            <person name="Han C."/>
            <person name="Tapia R."/>
            <person name="Kuske C.R."/>
            <person name="Schmutz J."/>
            <person name="Larimer F."/>
            <person name="Land M."/>
            <person name="Hauser L."/>
            <person name="Kyrpides N."/>
            <person name="Mikhailova N."/>
            <person name="Sung Y."/>
            <person name="Fletcher K.E."/>
            <person name="Ritalahti K.M."/>
            <person name="Loeffler F.E."/>
            <person name="Richardson P."/>
        </authorList>
    </citation>
    <scope>NUCLEOTIDE SEQUENCE [LARGE SCALE GENOMIC DNA]</scope>
    <source>
        <strain evidence="10">ATCC BAA-1151 / DSM 17278 / SZ</strain>
    </source>
</reference>
<dbReference type="GO" id="GO:0005524">
    <property type="term" value="F:ATP binding"/>
    <property type="evidence" value="ECO:0007669"/>
    <property type="project" value="UniProtKB-KW"/>
</dbReference>
<dbReference type="Proteomes" id="UP000002420">
    <property type="component" value="Chromosome"/>
</dbReference>
<evidence type="ECO:0000259" key="7">
    <source>
        <dbReference type="PROSITE" id="PS50045"/>
    </source>
</evidence>
<evidence type="ECO:0000256" key="3">
    <source>
        <dbReference type="ARBA" id="ARBA00023015"/>
    </source>
</evidence>
<evidence type="ECO:0000313" key="10">
    <source>
        <dbReference type="Proteomes" id="UP000002420"/>
    </source>
</evidence>
<dbReference type="SUPFAM" id="SSF52172">
    <property type="entry name" value="CheY-like"/>
    <property type="match status" value="1"/>
</dbReference>
<dbReference type="PANTHER" id="PTHR32071:SF113">
    <property type="entry name" value="ALGINATE BIOSYNTHESIS TRANSCRIPTIONAL REGULATORY PROTEIN ALGB"/>
    <property type="match status" value="1"/>
</dbReference>
<dbReference type="InterPro" id="IPR025944">
    <property type="entry name" value="Sigma_54_int_dom_CS"/>
</dbReference>
<dbReference type="Gene3D" id="1.10.8.60">
    <property type="match status" value="1"/>
</dbReference>
<evidence type="ECO:0000256" key="1">
    <source>
        <dbReference type="ARBA" id="ARBA00022741"/>
    </source>
</evidence>
<dbReference type="AlphaFoldDB" id="B3EB68"/>
<dbReference type="InterPro" id="IPR009057">
    <property type="entry name" value="Homeodomain-like_sf"/>
</dbReference>
<dbReference type="RefSeq" id="WP_012469802.1">
    <property type="nucleotide sequence ID" value="NC_010814.1"/>
</dbReference>
<evidence type="ECO:0000256" key="5">
    <source>
        <dbReference type="ARBA" id="ARBA00023163"/>
    </source>
</evidence>
<sequence>MPGRILIVDDEIPVTRLISTVLGNDGHQTDVAHSCHDALTLIGQYPYDVIFIDIKLDRDQGGLALLKTATAITPTSRVIMMTGYPDVATATEAVRYGAFDYLCKPFDSLQISSITRHAIENRRLQLEREQFRANLEAINRSISDAIIMVDQRLQLQHLNDAALQCGYNPAQLGQPLDQLSTGCLGSCRMALAETVRTGQRHELKRIECRGTGNRTRIVSVIATPTTSEDGARTGAVAVIRDETRLDDLERQLQQRSRFHTIIGHAPVMQQLYTRIEALADVTSTVLICGESGTGKELVAQALHECGARKQKPFIKLNCSALPEGLLESELFGHVRGAFTGAIKDKMGRFQKAHGGTIFLDEIGDISPSLQIRLLRVLQEREIERVGDTTPIKIDVRVIAATHRNLPEKVRRGEFRQDLYYRLNVVRLEVPPLRERLEDLPLLVEHFLHKFSHKFNRTFSSLSEDVLSALRNHSWPGNIRELEHLIEHACILSHSSIITSDDLPTEFFNTIGHRTETSHAQQPHATVDLQETLRRTQGNRTEAAKLLGISRRTFYRWLEQQTEP</sequence>
<dbReference type="InterPro" id="IPR025943">
    <property type="entry name" value="Sigma_54_int_dom_ATP-bd_2"/>
</dbReference>
<dbReference type="SUPFAM" id="SSF52540">
    <property type="entry name" value="P-loop containing nucleoside triphosphate hydrolases"/>
    <property type="match status" value="1"/>
</dbReference>
<keyword evidence="1" id="KW-0547">Nucleotide-binding</keyword>
<evidence type="ECO:0000256" key="2">
    <source>
        <dbReference type="ARBA" id="ARBA00022840"/>
    </source>
</evidence>
<dbReference type="InterPro" id="IPR035965">
    <property type="entry name" value="PAS-like_dom_sf"/>
</dbReference>
<keyword evidence="6" id="KW-0597">Phosphoprotein</keyword>
<dbReference type="InterPro" id="IPR027417">
    <property type="entry name" value="P-loop_NTPase"/>
</dbReference>
<proteinExistence type="predicted"/>
<keyword evidence="3" id="KW-0805">Transcription regulation</keyword>
<protein>
    <submittedName>
        <fullName evidence="9">PAS modulated sigma54 specific transcriptional regulator, Fis family</fullName>
    </submittedName>
</protein>
<dbReference type="FunFam" id="3.40.50.300:FF:000006">
    <property type="entry name" value="DNA-binding transcriptional regulator NtrC"/>
    <property type="match status" value="1"/>
</dbReference>
<dbReference type="GO" id="GO:0006355">
    <property type="term" value="P:regulation of DNA-templated transcription"/>
    <property type="evidence" value="ECO:0007669"/>
    <property type="project" value="InterPro"/>
</dbReference>
<keyword evidence="4" id="KW-0238">DNA-binding</keyword>
<dbReference type="Pfam" id="PF02954">
    <property type="entry name" value="HTH_8"/>
    <property type="match status" value="1"/>
</dbReference>
<dbReference type="STRING" id="398767.Glov_1746"/>
<dbReference type="Pfam" id="PF00072">
    <property type="entry name" value="Response_reg"/>
    <property type="match status" value="1"/>
</dbReference>
<dbReference type="CDD" id="cd00009">
    <property type="entry name" value="AAA"/>
    <property type="match status" value="1"/>
</dbReference>
<evidence type="ECO:0000256" key="4">
    <source>
        <dbReference type="ARBA" id="ARBA00023125"/>
    </source>
</evidence>
<dbReference type="PROSITE" id="PS00675">
    <property type="entry name" value="SIGMA54_INTERACT_1"/>
    <property type="match status" value="1"/>
</dbReference>
<dbReference type="PROSITE" id="PS00676">
    <property type="entry name" value="SIGMA54_INTERACT_2"/>
    <property type="match status" value="1"/>
</dbReference>
<dbReference type="Gene3D" id="3.40.50.2300">
    <property type="match status" value="1"/>
</dbReference>
<keyword evidence="5" id="KW-0804">Transcription</keyword>
<dbReference type="InterPro" id="IPR011006">
    <property type="entry name" value="CheY-like_superfamily"/>
</dbReference>
<dbReference type="Pfam" id="PF25601">
    <property type="entry name" value="AAA_lid_14"/>
    <property type="match status" value="1"/>
</dbReference>
<dbReference type="InterPro" id="IPR058031">
    <property type="entry name" value="AAA_lid_NorR"/>
</dbReference>
<dbReference type="eggNOG" id="COG2204">
    <property type="taxonomic scope" value="Bacteria"/>
</dbReference>